<name>A0AAN9LCA0_PHACN</name>
<gene>
    <name evidence="1" type="ORF">VNO80_30140</name>
</gene>
<dbReference type="AlphaFoldDB" id="A0AAN9LCA0"/>
<evidence type="ECO:0000313" key="1">
    <source>
        <dbReference type="EMBL" id="KAK7333372.1"/>
    </source>
</evidence>
<accession>A0AAN9LCA0</accession>
<protein>
    <submittedName>
        <fullName evidence="1">Uncharacterized protein</fullName>
    </submittedName>
</protein>
<dbReference type="EMBL" id="JAYMYR010000011">
    <property type="protein sequence ID" value="KAK7333372.1"/>
    <property type="molecule type" value="Genomic_DNA"/>
</dbReference>
<dbReference type="Proteomes" id="UP001374584">
    <property type="component" value="Unassembled WGS sequence"/>
</dbReference>
<sequence>MGNTFYKYVKIELYKWSSSEFPQEYALVYTSLDDASRISTLRLSVNTDMVLCRHADDMCGSHPVRCHAKITALRDSRGDCKFGEVVVSQYGVGDPTVDDDHTCFFYSCVDEGGEFTLKSREQRIDRVNMERTYWEFCHSYDVSLRRKLKYFVSIQCNKETGLSVGFSGPYMYKGVIFDDELGLQSKREVSGEAPKELIANAESEFEGDEYTLLKINENGCTLPSAKAKNAIKKAPRTMPVVHTAAHATGLINSIGGQTKGHFNGAILKNVNFFGPQ</sequence>
<reference evidence="1 2" key="1">
    <citation type="submission" date="2024-01" db="EMBL/GenBank/DDBJ databases">
        <title>The genomes of 5 underutilized Papilionoideae crops provide insights into root nodulation and disease resistanc.</title>
        <authorList>
            <person name="Jiang F."/>
        </authorList>
    </citation>
    <scope>NUCLEOTIDE SEQUENCE [LARGE SCALE GENOMIC DNA]</scope>
    <source>
        <strain evidence="1">JINMINGXINNONG_FW02</strain>
        <tissue evidence="1">Leaves</tissue>
    </source>
</reference>
<organism evidence="1 2">
    <name type="scientific">Phaseolus coccineus</name>
    <name type="common">Scarlet runner bean</name>
    <name type="synonym">Phaseolus multiflorus</name>
    <dbReference type="NCBI Taxonomy" id="3886"/>
    <lineage>
        <taxon>Eukaryota</taxon>
        <taxon>Viridiplantae</taxon>
        <taxon>Streptophyta</taxon>
        <taxon>Embryophyta</taxon>
        <taxon>Tracheophyta</taxon>
        <taxon>Spermatophyta</taxon>
        <taxon>Magnoliopsida</taxon>
        <taxon>eudicotyledons</taxon>
        <taxon>Gunneridae</taxon>
        <taxon>Pentapetalae</taxon>
        <taxon>rosids</taxon>
        <taxon>fabids</taxon>
        <taxon>Fabales</taxon>
        <taxon>Fabaceae</taxon>
        <taxon>Papilionoideae</taxon>
        <taxon>50 kb inversion clade</taxon>
        <taxon>NPAAA clade</taxon>
        <taxon>indigoferoid/millettioid clade</taxon>
        <taxon>Phaseoleae</taxon>
        <taxon>Phaseolus</taxon>
    </lineage>
</organism>
<comment type="caution">
    <text evidence="1">The sequence shown here is derived from an EMBL/GenBank/DDBJ whole genome shotgun (WGS) entry which is preliminary data.</text>
</comment>
<proteinExistence type="predicted"/>
<evidence type="ECO:0000313" key="2">
    <source>
        <dbReference type="Proteomes" id="UP001374584"/>
    </source>
</evidence>
<keyword evidence="2" id="KW-1185">Reference proteome</keyword>